<keyword evidence="2" id="KW-1185">Reference proteome</keyword>
<evidence type="ECO:0000313" key="2">
    <source>
        <dbReference type="Proteomes" id="UP000237347"/>
    </source>
</evidence>
<name>A0AAW0J8A9_QUESU</name>
<dbReference type="SUPFAM" id="SSF52058">
    <property type="entry name" value="L domain-like"/>
    <property type="match status" value="1"/>
</dbReference>
<protein>
    <submittedName>
        <fullName evidence="1">Leucine-rich repeat receptor-like protein kinase</fullName>
    </submittedName>
</protein>
<dbReference type="Gene3D" id="3.80.10.10">
    <property type="entry name" value="Ribonuclease Inhibitor"/>
    <property type="match status" value="1"/>
</dbReference>
<dbReference type="GO" id="GO:0016301">
    <property type="term" value="F:kinase activity"/>
    <property type="evidence" value="ECO:0007669"/>
    <property type="project" value="UniProtKB-KW"/>
</dbReference>
<dbReference type="InterPro" id="IPR001611">
    <property type="entry name" value="Leu-rich_rpt"/>
</dbReference>
<comment type="caution">
    <text evidence="1">The sequence shown here is derived from an EMBL/GenBank/DDBJ whole genome shotgun (WGS) entry which is preliminary data.</text>
</comment>
<dbReference type="InterPro" id="IPR053038">
    <property type="entry name" value="RLP_Defense"/>
</dbReference>
<dbReference type="Gramene" id="rna-CFP56_59105">
    <property type="protein sequence ID" value="cds-POF11288.1"/>
    <property type="gene ID" value="gene-CFP56_59105"/>
</dbReference>
<dbReference type="AlphaFoldDB" id="A0AAW0J8A9"/>
<dbReference type="PANTHER" id="PTHR48064">
    <property type="entry name" value="OS01G0750400 PROTEIN"/>
    <property type="match status" value="1"/>
</dbReference>
<dbReference type="PANTHER" id="PTHR48064:SF6">
    <property type="entry name" value="RECEPTOR-LIKE PROTEIN KINASE 2"/>
    <property type="match status" value="1"/>
</dbReference>
<reference evidence="1 2" key="1">
    <citation type="journal article" date="2018" name="Sci. Data">
        <title>The draft genome sequence of cork oak.</title>
        <authorList>
            <person name="Ramos A.M."/>
            <person name="Usie A."/>
            <person name="Barbosa P."/>
            <person name="Barros P.M."/>
            <person name="Capote T."/>
            <person name="Chaves I."/>
            <person name="Simoes F."/>
            <person name="Abreu I."/>
            <person name="Carrasquinho I."/>
            <person name="Faro C."/>
            <person name="Guimaraes J.B."/>
            <person name="Mendonca D."/>
            <person name="Nobrega F."/>
            <person name="Rodrigues L."/>
            <person name="Saibo N.J.M."/>
            <person name="Varela M.C."/>
            <person name="Egas C."/>
            <person name="Matos J."/>
            <person name="Miguel C.M."/>
            <person name="Oliveira M.M."/>
            <person name="Ricardo C.P."/>
            <person name="Goncalves S."/>
        </authorList>
    </citation>
    <scope>NUCLEOTIDE SEQUENCE [LARGE SCALE GENOMIC DNA]</scope>
    <source>
        <strain evidence="2">cv. HL8</strain>
    </source>
</reference>
<dbReference type="Proteomes" id="UP000237347">
    <property type="component" value="Unassembled WGS sequence"/>
</dbReference>
<evidence type="ECO:0000313" key="1">
    <source>
        <dbReference type="EMBL" id="KAK7822718.1"/>
    </source>
</evidence>
<sequence length="66" mass="7243">MTAELPSSFTELKKLKFLWITASNLNEEIPDTIGEMEALVHLNLSINNLTGTIPAGVSLLAQFLEN</sequence>
<organism evidence="1 2">
    <name type="scientific">Quercus suber</name>
    <name type="common">Cork oak</name>
    <dbReference type="NCBI Taxonomy" id="58331"/>
    <lineage>
        <taxon>Eukaryota</taxon>
        <taxon>Viridiplantae</taxon>
        <taxon>Streptophyta</taxon>
        <taxon>Embryophyta</taxon>
        <taxon>Tracheophyta</taxon>
        <taxon>Spermatophyta</taxon>
        <taxon>Magnoliopsida</taxon>
        <taxon>eudicotyledons</taxon>
        <taxon>Gunneridae</taxon>
        <taxon>Pentapetalae</taxon>
        <taxon>rosids</taxon>
        <taxon>fabids</taxon>
        <taxon>Fagales</taxon>
        <taxon>Fagaceae</taxon>
        <taxon>Quercus</taxon>
    </lineage>
</organism>
<dbReference type="EMBL" id="PKMF04000656">
    <property type="protein sequence ID" value="KAK7822718.1"/>
    <property type="molecule type" value="Genomic_DNA"/>
</dbReference>
<gene>
    <name evidence="1" type="ORF">CFP56_036234</name>
</gene>
<dbReference type="Pfam" id="PF00560">
    <property type="entry name" value="LRR_1"/>
    <property type="match status" value="1"/>
</dbReference>
<proteinExistence type="predicted"/>
<accession>A0AAW0J8A9</accession>
<dbReference type="InterPro" id="IPR032675">
    <property type="entry name" value="LRR_dom_sf"/>
</dbReference>